<dbReference type="PANTHER" id="PTHR46033:SF8">
    <property type="entry name" value="PROTEIN MAINTENANCE OF MERISTEMS-LIKE"/>
    <property type="match status" value="1"/>
</dbReference>
<proteinExistence type="predicted"/>
<gene>
    <name evidence="2" type="ORF">CFOL_v3_23592</name>
</gene>
<dbReference type="PANTHER" id="PTHR46033">
    <property type="entry name" value="PROTEIN MAIN-LIKE 2"/>
    <property type="match status" value="1"/>
</dbReference>
<feature type="non-terminal residue" evidence="2">
    <location>
        <position position="168"/>
    </location>
</feature>
<dbReference type="OrthoDB" id="1937804at2759"/>
<dbReference type="InParanoid" id="A0A1Q3CJ87"/>
<dbReference type="AlphaFoldDB" id="A0A1Q3CJ87"/>
<name>A0A1Q3CJ87_CEPFO</name>
<dbReference type="STRING" id="3775.A0A1Q3CJ87"/>
<evidence type="ECO:0000313" key="3">
    <source>
        <dbReference type="Proteomes" id="UP000187406"/>
    </source>
</evidence>
<evidence type="ECO:0000313" key="2">
    <source>
        <dbReference type="EMBL" id="GAV80131.1"/>
    </source>
</evidence>
<dbReference type="Pfam" id="PF10536">
    <property type="entry name" value="PMD"/>
    <property type="match status" value="2"/>
</dbReference>
<dbReference type="GO" id="GO:0010073">
    <property type="term" value="P:meristem maintenance"/>
    <property type="evidence" value="ECO:0007669"/>
    <property type="project" value="InterPro"/>
</dbReference>
<dbReference type="Proteomes" id="UP000187406">
    <property type="component" value="Unassembled WGS sequence"/>
</dbReference>
<evidence type="ECO:0000259" key="1">
    <source>
        <dbReference type="Pfam" id="PF10536"/>
    </source>
</evidence>
<feature type="non-terminal residue" evidence="2">
    <location>
        <position position="1"/>
    </location>
</feature>
<protein>
    <submittedName>
        <fullName evidence="2">PMD domain-containing protein</fullName>
    </submittedName>
</protein>
<feature type="domain" description="Aminotransferase-like plant mobile" evidence="1">
    <location>
        <begin position="11"/>
        <end position="97"/>
    </location>
</feature>
<accession>A0A1Q3CJ87</accession>
<reference evidence="3" key="1">
    <citation type="submission" date="2016-04" db="EMBL/GenBank/DDBJ databases">
        <title>Cephalotus genome sequencing.</title>
        <authorList>
            <person name="Fukushima K."/>
            <person name="Hasebe M."/>
            <person name="Fang X."/>
        </authorList>
    </citation>
    <scope>NUCLEOTIDE SEQUENCE [LARGE SCALE GENOMIC DNA]</scope>
    <source>
        <strain evidence="3">cv. St1</strain>
    </source>
</reference>
<keyword evidence="3" id="KW-1185">Reference proteome</keyword>
<organism evidence="2 3">
    <name type="scientific">Cephalotus follicularis</name>
    <name type="common">Albany pitcher plant</name>
    <dbReference type="NCBI Taxonomy" id="3775"/>
    <lineage>
        <taxon>Eukaryota</taxon>
        <taxon>Viridiplantae</taxon>
        <taxon>Streptophyta</taxon>
        <taxon>Embryophyta</taxon>
        <taxon>Tracheophyta</taxon>
        <taxon>Spermatophyta</taxon>
        <taxon>Magnoliopsida</taxon>
        <taxon>eudicotyledons</taxon>
        <taxon>Gunneridae</taxon>
        <taxon>Pentapetalae</taxon>
        <taxon>rosids</taxon>
        <taxon>fabids</taxon>
        <taxon>Oxalidales</taxon>
        <taxon>Cephalotaceae</taxon>
        <taxon>Cephalotus</taxon>
    </lineage>
</organism>
<feature type="domain" description="Aminotransferase-like plant mobile" evidence="1">
    <location>
        <begin position="107"/>
        <end position="168"/>
    </location>
</feature>
<dbReference type="InterPro" id="IPR044824">
    <property type="entry name" value="MAIN-like"/>
</dbReference>
<dbReference type="EMBL" id="BDDD01002121">
    <property type="protein sequence ID" value="GAV80131.1"/>
    <property type="molecule type" value="Genomic_DNA"/>
</dbReference>
<sequence>DVLRPIIHQTGFLGIAQIGHMPLDYALIIALVERWRQDTHTFHMVVGEMIGTLQDVAALQGFQIDSHVVTGSISTSQSWDDICEGLLGLQPELLSERSAISGTSLSIVFLDGSGDTESLMFLLLLANLALVDTYSWGSGILAWLYRSLCKACHSGVSQIDGNFLLLQV</sequence>
<dbReference type="InterPro" id="IPR019557">
    <property type="entry name" value="AminoTfrase-like_pln_mobile"/>
</dbReference>
<comment type="caution">
    <text evidence="2">The sequence shown here is derived from an EMBL/GenBank/DDBJ whole genome shotgun (WGS) entry which is preliminary data.</text>
</comment>